<name>A0ABN2NIF2_9MICO</name>
<protein>
    <recommendedName>
        <fullName evidence="3">Amidophosphoribosyltransferase</fullName>
    </recommendedName>
</protein>
<organism evidence="1 2">
    <name type="scientific">Myceligenerans crystallogenes</name>
    <dbReference type="NCBI Taxonomy" id="316335"/>
    <lineage>
        <taxon>Bacteria</taxon>
        <taxon>Bacillati</taxon>
        <taxon>Actinomycetota</taxon>
        <taxon>Actinomycetes</taxon>
        <taxon>Micrococcales</taxon>
        <taxon>Promicromonosporaceae</taxon>
        <taxon>Myceligenerans</taxon>
    </lineage>
</organism>
<sequence>MSRRIPETVEPVADYLRTAHGRHLQNAVFETRKTCSVCAKPLNHSVDVRCHECEQHARSGVPLADRVGVLVYAEEYDSQSYKVVHQYKSSNPGREVKRVMEMLVALGLRGHIECVMNLSGRSIGWAVLPSSKGRTRLGEIVRSIARRPDGEVRLAVSPDFQRRRLRPENFVVKSADVPQHVLLVDDSWVSGSNAQSAAAALKRAGAVEVSVFTVARILDPGYGATSRFLKTHGRPAFDPVKCPWTGGACPDPLRP</sequence>
<keyword evidence="2" id="KW-1185">Reference proteome</keyword>
<proteinExistence type="predicted"/>
<gene>
    <name evidence="1" type="ORF">GCM10009751_30960</name>
</gene>
<accession>A0ABN2NIF2</accession>
<evidence type="ECO:0000313" key="2">
    <source>
        <dbReference type="Proteomes" id="UP001501094"/>
    </source>
</evidence>
<dbReference type="SUPFAM" id="SSF53271">
    <property type="entry name" value="PRTase-like"/>
    <property type="match status" value="1"/>
</dbReference>
<evidence type="ECO:0008006" key="3">
    <source>
        <dbReference type="Google" id="ProtNLM"/>
    </source>
</evidence>
<dbReference type="Gene3D" id="3.40.50.2020">
    <property type="match status" value="1"/>
</dbReference>
<dbReference type="PANTHER" id="PTHR47505">
    <property type="entry name" value="DNA UTILIZATION PROTEIN YHGH"/>
    <property type="match status" value="1"/>
</dbReference>
<dbReference type="PANTHER" id="PTHR47505:SF1">
    <property type="entry name" value="DNA UTILIZATION PROTEIN YHGH"/>
    <property type="match status" value="1"/>
</dbReference>
<dbReference type="EMBL" id="BAAANL010000006">
    <property type="protein sequence ID" value="GAA1869871.1"/>
    <property type="molecule type" value="Genomic_DNA"/>
</dbReference>
<dbReference type="InterPro" id="IPR029057">
    <property type="entry name" value="PRTase-like"/>
</dbReference>
<reference evidence="1 2" key="1">
    <citation type="journal article" date="2019" name="Int. J. Syst. Evol. Microbiol.">
        <title>The Global Catalogue of Microorganisms (GCM) 10K type strain sequencing project: providing services to taxonomists for standard genome sequencing and annotation.</title>
        <authorList>
            <consortium name="The Broad Institute Genomics Platform"/>
            <consortium name="The Broad Institute Genome Sequencing Center for Infectious Disease"/>
            <person name="Wu L."/>
            <person name="Ma J."/>
        </authorList>
    </citation>
    <scope>NUCLEOTIDE SEQUENCE [LARGE SCALE GENOMIC DNA]</scope>
    <source>
        <strain evidence="1 2">JCM 14326</strain>
    </source>
</reference>
<comment type="caution">
    <text evidence="1">The sequence shown here is derived from an EMBL/GenBank/DDBJ whole genome shotgun (WGS) entry which is preliminary data.</text>
</comment>
<dbReference type="Proteomes" id="UP001501094">
    <property type="component" value="Unassembled WGS sequence"/>
</dbReference>
<dbReference type="InterPro" id="IPR051910">
    <property type="entry name" value="ComF/GntX_DNA_util-trans"/>
</dbReference>
<evidence type="ECO:0000313" key="1">
    <source>
        <dbReference type="EMBL" id="GAA1869871.1"/>
    </source>
</evidence>